<keyword evidence="2" id="KW-1185">Reference proteome</keyword>
<sequence>MERQIHPAEPVTFDWSQLYYIGRKVIGLTEEEFWDSSMEKINDLAEVHVAMQDEKAAKRRKKKLAKGKAEAVGLVPIDKVSFF</sequence>
<organism evidence="1 2">
    <name type="scientific">Enterococcus phage nattely</name>
    <dbReference type="NCBI Taxonomy" id="2719593"/>
    <lineage>
        <taxon>Viruses</taxon>
        <taxon>Duplodnaviria</taxon>
        <taxon>Heunggongvirae</taxon>
        <taxon>Uroviricota</taxon>
        <taxon>Caudoviricetes</taxon>
        <taxon>Andrewesvirinae</taxon>
        <taxon>Vipetofemvirus</taxon>
        <taxon>Vipetofemvirus nattely</taxon>
    </lineage>
</organism>
<protein>
    <submittedName>
        <fullName evidence="1">Uncharacterized protein</fullName>
    </submittedName>
</protein>
<proteinExistence type="predicted"/>
<gene>
    <name evidence="1" type="ORF">nattely_114</name>
</gene>
<evidence type="ECO:0000313" key="1">
    <source>
        <dbReference type="EMBL" id="QIQ66281.1"/>
    </source>
</evidence>
<dbReference type="EMBL" id="MT119360">
    <property type="protein sequence ID" value="QIQ66281.1"/>
    <property type="molecule type" value="Genomic_DNA"/>
</dbReference>
<reference evidence="2" key="1">
    <citation type="submission" date="2020-02" db="EMBL/GenBank/DDBJ databases">
        <authorList>
            <person name="Olsen N.S."/>
            <person name="Forero-Junco L."/>
            <person name="Kot W."/>
            <person name="Hansen L.H."/>
        </authorList>
    </citation>
    <scope>NUCLEOTIDE SEQUENCE [LARGE SCALE GENOMIC DNA]</scope>
</reference>
<evidence type="ECO:0000313" key="2">
    <source>
        <dbReference type="Proteomes" id="UP000501773"/>
    </source>
</evidence>
<name>A0A6G9LMR5_9CAUD</name>
<accession>A0A6G9LMR5</accession>
<dbReference type="Proteomes" id="UP000501773">
    <property type="component" value="Segment"/>
</dbReference>